<sequence>MAVETMQSPDVDFESDETQEKRQKALSIMEQRDIISYGPNNEIICDIDNIDHYNTDKDNYLKSLYPHGGFSAMQDIFENTNVISKEDWKNGVREPKPLFYEPKSDQNALDPIAIKNSDFYLNPSKGKRETNFSKLEEVSPQEATLALLLVHPRFGDGFRDPKTNAFMIRDSKRKYRKITAEQIEQTYKFSPQFIDSDGKRKRIGSVPKRFLKSQCQHLVNSGLISLEDFSSYEDKNQALFSRPVEKNGFVFIDGIRYYIGKGLPDAKVTILNNTGVVRSGDDQITNYFRLRPDLREENNPLITLNAEQTNLQTFDRDEFSQRFDDEKDEDYQKRMEGLRELEMKSIRTAEIPPKDKQRMKEISQQNWSQIDDKELGNKISSDFANFLDQNKPSRFYLAQVNNELTGFVRFDDISTTEVYAGSLNVNSRSRGAQIGESLLKSCLLKEAEDKIVKATAYPKLPITSKYIGGSGFAVTGIENYPGTAIPFFQMEIDKERNQSYRFSKGDRQEALTYYQENKHTPDDEVSVLRYNPDIEMAQMMSSSAEIFNLGNRVMTAYLDDPEAEGYKYLVFEKIQPRSA</sequence>
<reference evidence="2 3" key="1">
    <citation type="journal article" date="2016" name="Nat. Commun.">
        <title>Thousands of microbial genomes shed light on interconnected biogeochemical processes in an aquifer system.</title>
        <authorList>
            <person name="Anantharaman K."/>
            <person name="Brown C.T."/>
            <person name="Hug L.A."/>
            <person name="Sharon I."/>
            <person name="Castelle C.J."/>
            <person name="Probst A.J."/>
            <person name="Thomas B.C."/>
            <person name="Singh A."/>
            <person name="Wilkins M.J."/>
            <person name="Karaoz U."/>
            <person name="Brodie E.L."/>
            <person name="Williams K.H."/>
            <person name="Hubbard S.S."/>
            <person name="Banfield J.F."/>
        </authorList>
    </citation>
    <scope>NUCLEOTIDE SEQUENCE [LARGE SCALE GENOMIC DNA]</scope>
</reference>
<proteinExistence type="predicted"/>
<feature type="domain" description="N-acetyltransferase" evidence="1">
    <location>
        <begin position="346"/>
        <end position="495"/>
    </location>
</feature>
<accession>A0A1F5DNN1</accession>
<protein>
    <recommendedName>
        <fullName evidence="1">N-acetyltransferase domain-containing protein</fullName>
    </recommendedName>
</protein>
<dbReference type="GO" id="GO:0016747">
    <property type="term" value="F:acyltransferase activity, transferring groups other than amino-acyl groups"/>
    <property type="evidence" value="ECO:0007669"/>
    <property type="project" value="InterPro"/>
</dbReference>
<dbReference type="SUPFAM" id="SSF55729">
    <property type="entry name" value="Acyl-CoA N-acyltransferases (Nat)"/>
    <property type="match status" value="1"/>
</dbReference>
<evidence type="ECO:0000313" key="3">
    <source>
        <dbReference type="Proteomes" id="UP000178764"/>
    </source>
</evidence>
<dbReference type="AlphaFoldDB" id="A0A1F5DNN1"/>
<dbReference type="InterPro" id="IPR000182">
    <property type="entry name" value="GNAT_dom"/>
</dbReference>
<dbReference type="InterPro" id="IPR016181">
    <property type="entry name" value="Acyl_CoA_acyltransferase"/>
</dbReference>
<comment type="caution">
    <text evidence="2">The sequence shown here is derived from an EMBL/GenBank/DDBJ whole genome shotgun (WGS) entry which is preliminary data.</text>
</comment>
<organism evidence="2 3">
    <name type="scientific">Candidatus Berkelbacteria bacterium RBG_13_40_8</name>
    <dbReference type="NCBI Taxonomy" id="1797467"/>
    <lineage>
        <taxon>Bacteria</taxon>
        <taxon>Candidatus Berkelbacteria</taxon>
    </lineage>
</organism>
<dbReference type="EMBL" id="MEZT01000013">
    <property type="protein sequence ID" value="OGD56777.1"/>
    <property type="molecule type" value="Genomic_DNA"/>
</dbReference>
<dbReference type="Gene3D" id="3.40.630.30">
    <property type="match status" value="1"/>
</dbReference>
<evidence type="ECO:0000313" key="2">
    <source>
        <dbReference type="EMBL" id="OGD56777.1"/>
    </source>
</evidence>
<name>A0A1F5DNN1_9BACT</name>
<dbReference type="PROSITE" id="PS51186">
    <property type="entry name" value="GNAT"/>
    <property type="match status" value="1"/>
</dbReference>
<dbReference type="Proteomes" id="UP000178764">
    <property type="component" value="Unassembled WGS sequence"/>
</dbReference>
<gene>
    <name evidence="2" type="ORF">A2V71_01490</name>
</gene>
<evidence type="ECO:0000259" key="1">
    <source>
        <dbReference type="PROSITE" id="PS51186"/>
    </source>
</evidence>